<evidence type="ECO:0000256" key="7">
    <source>
        <dbReference type="PROSITE-ProRule" id="PRU01240"/>
    </source>
</evidence>
<dbReference type="InterPro" id="IPR050131">
    <property type="entry name" value="Peptidase_S8_subtilisin-like"/>
</dbReference>
<protein>
    <submittedName>
        <fullName evidence="11">S8 family peptidase</fullName>
        <ecNumber evidence="11">3.4.-.-</ecNumber>
    </submittedName>
</protein>
<dbReference type="PROSITE" id="PS00137">
    <property type="entry name" value="SUBTILASE_HIS"/>
    <property type="match status" value="1"/>
</dbReference>
<comment type="subcellular location">
    <subcellularLocation>
        <location evidence="1">Secreted</location>
    </subcellularLocation>
</comment>
<dbReference type="PROSITE" id="PS00138">
    <property type="entry name" value="SUBTILASE_SER"/>
    <property type="match status" value="1"/>
</dbReference>
<feature type="compositionally biased region" description="Low complexity" evidence="9">
    <location>
        <begin position="413"/>
        <end position="476"/>
    </location>
</feature>
<evidence type="ECO:0000313" key="12">
    <source>
        <dbReference type="Proteomes" id="UP001240150"/>
    </source>
</evidence>
<dbReference type="EC" id="3.4.-.-" evidence="11"/>
<keyword evidence="4 7" id="KW-0645">Protease</keyword>
<dbReference type="SUPFAM" id="SSF52743">
    <property type="entry name" value="Subtilisin-like"/>
    <property type="match status" value="1"/>
</dbReference>
<dbReference type="Proteomes" id="UP001240150">
    <property type="component" value="Chromosome"/>
</dbReference>
<evidence type="ECO:0000256" key="6">
    <source>
        <dbReference type="ARBA" id="ARBA00022825"/>
    </source>
</evidence>
<dbReference type="InterPro" id="IPR036852">
    <property type="entry name" value="Peptidase_S8/S53_dom_sf"/>
</dbReference>
<evidence type="ECO:0000256" key="9">
    <source>
        <dbReference type="SAM" id="MobiDB-lite"/>
    </source>
</evidence>
<dbReference type="PANTHER" id="PTHR43806">
    <property type="entry name" value="PEPTIDASE S8"/>
    <property type="match status" value="1"/>
</dbReference>
<dbReference type="Gene3D" id="3.40.50.200">
    <property type="entry name" value="Peptidase S8/S53 domain"/>
    <property type="match status" value="1"/>
</dbReference>
<comment type="similarity">
    <text evidence="2 7 8">Belongs to the peptidase S8 family.</text>
</comment>
<keyword evidence="5 7" id="KW-0378">Hydrolase</keyword>
<dbReference type="PROSITE" id="PS51892">
    <property type="entry name" value="SUBTILASE"/>
    <property type="match status" value="1"/>
</dbReference>
<keyword evidence="12" id="KW-1185">Reference proteome</keyword>
<dbReference type="PROSITE" id="PS00136">
    <property type="entry name" value="SUBTILASE_ASP"/>
    <property type="match status" value="1"/>
</dbReference>
<dbReference type="Pfam" id="PF00082">
    <property type="entry name" value="Peptidase_S8"/>
    <property type="match status" value="1"/>
</dbReference>
<gene>
    <name evidence="11" type="ORF">ACTOB_007009</name>
</gene>
<dbReference type="CDD" id="cd07484">
    <property type="entry name" value="Peptidases_S8_Thermitase_like"/>
    <property type="match status" value="1"/>
</dbReference>
<evidence type="ECO:0000256" key="5">
    <source>
        <dbReference type="ARBA" id="ARBA00022801"/>
    </source>
</evidence>
<evidence type="ECO:0000313" key="11">
    <source>
        <dbReference type="EMBL" id="WIM94949.1"/>
    </source>
</evidence>
<evidence type="ECO:0000256" key="3">
    <source>
        <dbReference type="ARBA" id="ARBA00022525"/>
    </source>
</evidence>
<feature type="active site" description="Charge relay system" evidence="7">
    <location>
        <position position="339"/>
    </location>
</feature>
<keyword evidence="3" id="KW-0964">Secreted</keyword>
<organism evidence="11 12">
    <name type="scientific">Actinoplanes oblitus</name>
    <dbReference type="NCBI Taxonomy" id="3040509"/>
    <lineage>
        <taxon>Bacteria</taxon>
        <taxon>Bacillati</taxon>
        <taxon>Actinomycetota</taxon>
        <taxon>Actinomycetes</taxon>
        <taxon>Micromonosporales</taxon>
        <taxon>Micromonosporaceae</taxon>
        <taxon>Actinoplanes</taxon>
    </lineage>
</organism>
<keyword evidence="6 7" id="KW-0720">Serine protease</keyword>
<dbReference type="RefSeq" id="WP_284916206.1">
    <property type="nucleotide sequence ID" value="NZ_CP126980.1"/>
</dbReference>
<evidence type="ECO:0000259" key="10">
    <source>
        <dbReference type="Pfam" id="PF00082"/>
    </source>
</evidence>
<dbReference type="GO" id="GO:0016787">
    <property type="term" value="F:hydrolase activity"/>
    <property type="evidence" value="ECO:0007669"/>
    <property type="project" value="UniProtKB-KW"/>
</dbReference>
<feature type="region of interest" description="Disordered" evidence="9">
    <location>
        <begin position="400"/>
        <end position="476"/>
    </location>
</feature>
<feature type="active site" description="Charge relay system" evidence="7">
    <location>
        <position position="145"/>
    </location>
</feature>
<reference evidence="11 12" key="1">
    <citation type="submission" date="2023-06" db="EMBL/GenBank/DDBJ databases">
        <authorList>
            <person name="Yushchuk O."/>
            <person name="Binda E."/>
            <person name="Ruckert-Reed C."/>
            <person name="Fedorenko V."/>
            <person name="Kalinowski J."/>
            <person name="Marinelli F."/>
        </authorList>
    </citation>
    <scope>NUCLEOTIDE SEQUENCE [LARGE SCALE GENOMIC DNA]</scope>
    <source>
        <strain evidence="11 12">NRRL 3884</strain>
    </source>
</reference>
<dbReference type="InterPro" id="IPR034084">
    <property type="entry name" value="Thermitase-like_dom"/>
</dbReference>
<evidence type="ECO:0000256" key="2">
    <source>
        <dbReference type="ARBA" id="ARBA00011073"/>
    </source>
</evidence>
<name>A0ABY8WF10_9ACTN</name>
<accession>A0ABY8WF10</accession>
<feature type="active site" description="Charge relay system" evidence="7">
    <location>
        <position position="179"/>
    </location>
</feature>
<proteinExistence type="inferred from homology"/>
<dbReference type="PRINTS" id="PR00723">
    <property type="entry name" value="SUBTILISIN"/>
</dbReference>
<evidence type="ECO:0000256" key="4">
    <source>
        <dbReference type="ARBA" id="ARBA00022670"/>
    </source>
</evidence>
<evidence type="ECO:0000256" key="8">
    <source>
        <dbReference type="RuleBase" id="RU003355"/>
    </source>
</evidence>
<dbReference type="InterPro" id="IPR000209">
    <property type="entry name" value="Peptidase_S8/S53_dom"/>
</dbReference>
<evidence type="ECO:0000256" key="1">
    <source>
        <dbReference type="ARBA" id="ARBA00004613"/>
    </source>
</evidence>
<sequence length="632" mass="63030">MRRRAFAGMLTAAALATLGALVVPVGGPGWQPVSYALAAPPERILPAEVSAAKPARVVSTTLDAAGRPVVRVHQATDKATATRLVVEAQRADNALGVEVDGIVRALEAPTGTDTYRAKQWDLTTMNAPTAWQRSTGAGVTVAVIDTGVDANHPDLAGHVLTGYDATADRPGGTTDAHGHGTHVAGTIAALTGNGTGVASVAPDVEILPVRVLDANGVGYDSDTAEGIVWAADHGADVINMSLGGTDRSSAVTNAVAYARGKGVVVVAAAGNDRAKGSPTSYPGADPGVIAVAATDAADRVASYSNAGDYVDVAAPGSAILSTYPTGLAAAGYATMSGTSMASPHVAGLAALLLAASPGLSPDEVESALERSAVDLGPAGKDTDFGYGRVDAVAALDAVVPASPSSSSPPSPTAPTSTPSSTASPTSSPSSTASPTSSPSSTASPTSSPSAPSSPSPTASTTPVPAKPRVTTSVTSRTVAYRTRTSTTFRVTTAGKPWASQPVSVCVSVGGGSWSCTAARTGTTGAYTVTRIATASFRVRLVASGASATSAYTVRAAVAVSRGARKTLTVRVSGATGQRLIVQRYLHQRWSTVRSYAATGSRKVTGLVGGGSYRVVLVSTSGVAGVTSKTVKA</sequence>
<dbReference type="PANTHER" id="PTHR43806:SF11">
    <property type="entry name" value="CEREVISIN-RELATED"/>
    <property type="match status" value="1"/>
</dbReference>
<dbReference type="InterPro" id="IPR015500">
    <property type="entry name" value="Peptidase_S8_subtilisin-rel"/>
</dbReference>
<dbReference type="EMBL" id="CP126980">
    <property type="protein sequence ID" value="WIM94949.1"/>
    <property type="molecule type" value="Genomic_DNA"/>
</dbReference>
<dbReference type="InterPro" id="IPR023827">
    <property type="entry name" value="Peptidase_S8_Asp-AS"/>
</dbReference>
<dbReference type="InterPro" id="IPR022398">
    <property type="entry name" value="Peptidase_S8_His-AS"/>
</dbReference>
<feature type="domain" description="Peptidase S8/S53" evidence="10">
    <location>
        <begin position="136"/>
        <end position="387"/>
    </location>
</feature>
<dbReference type="InterPro" id="IPR023828">
    <property type="entry name" value="Peptidase_S8_Ser-AS"/>
</dbReference>